<dbReference type="PANTHER" id="PTHR11848">
    <property type="entry name" value="TGF-BETA FAMILY"/>
    <property type="match status" value="1"/>
</dbReference>
<reference evidence="10" key="1">
    <citation type="submission" date="2020-11" db="EMBL/GenBank/DDBJ databases">
        <authorList>
            <person name="Tran Van P."/>
        </authorList>
    </citation>
    <scope>NUCLEOTIDE SEQUENCE</scope>
</reference>
<dbReference type="Pfam" id="PF00019">
    <property type="entry name" value="TGF_beta"/>
    <property type="match status" value="1"/>
</dbReference>
<dbReference type="InterPro" id="IPR015615">
    <property type="entry name" value="TGF-beta-rel"/>
</dbReference>
<keyword evidence="5 8" id="KW-0339">Growth factor</keyword>
<organism evidence="10">
    <name type="scientific">Darwinula stevensoni</name>
    <dbReference type="NCBI Taxonomy" id="69355"/>
    <lineage>
        <taxon>Eukaryota</taxon>
        <taxon>Metazoa</taxon>
        <taxon>Ecdysozoa</taxon>
        <taxon>Arthropoda</taxon>
        <taxon>Crustacea</taxon>
        <taxon>Oligostraca</taxon>
        <taxon>Ostracoda</taxon>
        <taxon>Podocopa</taxon>
        <taxon>Podocopida</taxon>
        <taxon>Darwinulocopina</taxon>
        <taxon>Darwinuloidea</taxon>
        <taxon>Darwinulidae</taxon>
        <taxon>Darwinula</taxon>
    </lineage>
</organism>
<evidence type="ECO:0000256" key="1">
    <source>
        <dbReference type="ARBA" id="ARBA00004613"/>
    </source>
</evidence>
<dbReference type="SUPFAM" id="SSF57501">
    <property type="entry name" value="Cystine-knot cytokines"/>
    <property type="match status" value="1"/>
</dbReference>
<evidence type="ECO:0000259" key="9">
    <source>
        <dbReference type="PROSITE" id="PS51362"/>
    </source>
</evidence>
<keyword evidence="7" id="KW-0325">Glycoprotein</keyword>
<dbReference type="GO" id="GO:0008083">
    <property type="term" value="F:growth factor activity"/>
    <property type="evidence" value="ECO:0007669"/>
    <property type="project" value="UniProtKB-KW"/>
</dbReference>
<dbReference type="FunFam" id="2.10.90.10:FF:000001">
    <property type="entry name" value="Bone morphogenetic protein 4"/>
    <property type="match status" value="1"/>
</dbReference>
<evidence type="ECO:0000256" key="6">
    <source>
        <dbReference type="ARBA" id="ARBA00023157"/>
    </source>
</evidence>
<evidence type="ECO:0000256" key="5">
    <source>
        <dbReference type="ARBA" id="ARBA00023030"/>
    </source>
</evidence>
<keyword evidence="3" id="KW-0964">Secreted</keyword>
<feature type="domain" description="TGF-beta family profile" evidence="9">
    <location>
        <begin position="9"/>
        <end position="98"/>
    </location>
</feature>
<dbReference type="EMBL" id="LR899809">
    <property type="protein sequence ID" value="CAD7242608.1"/>
    <property type="molecule type" value="Genomic_DNA"/>
</dbReference>
<evidence type="ECO:0000256" key="2">
    <source>
        <dbReference type="ARBA" id="ARBA00006656"/>
    </source>
</evidence>
<evidence type="ECO:0000313" key="10">
    <source>
        <dbReference type="EMBL" id="CAD7242608.1"/>
    </source>
</evidence>
<dbReference type="PANTHER" id="PTHR11848:SF310">
    <property type="entry name" value="PROTEIN 60A-RELATED"/>
    <property type="match status" value="1"/>
</dbReference>
<dbReference type="InterPro" id="IPR001839">
    <property type="entry name" value="TGF-b_C"/>
</dbReference>
<dbReference type="SMART" id="SM00204">
    <property type="entry name" value="TGFB"/>
    <property type="match status" value="1"/>
</dbReference>
<dbReference type="OrthoDB" id="5987191at2759"/>
<dbReference type="PROSITE" id="PS51362">
    <property type="entry name" value="TGF_BETA_2"/>
    <property type="match status" value="1"/>
</dbReference>
<dbReference type="Gene3D" id="2.10.90.10">
    <property type="entry name" value="Cystine-knot cytokines"/>
    <property type="match status" value="1"/>
</dbReference>
<keyword evidence="6" id="KW-1015">Disulfide bond</keyword>
<proteinExistence type="inferred from homology"/>
<dbReference type="Proteomes" id="UP000677054">
    <property type="component" value="Unassembled WGS sequence"/>
</dbReference>
<gene>
    <name evidence="10" type="ORF">DSTB1V02_LOCUS2565</name>
</gene>
<accession>A0A7R8X4C7</accession>
<dbReference type="CDD" id="cd13761">
    <property type="entry name" value="TGF_beta_BMP5_like"/>
    <property type="match status" value="1"/>
</dbReference>
<keyword evidence="11" id="KW-1185">Reference proteome</keyword>
<evidence type="ECO:0000256" key="4">
    <source>
        <dbReference type="ARBA" id="ARBA00022729"/>
    </source>
</evidence>
<evidence type="ECO:0000256" key="3">
    <source>
        <dbReference type="ARBA" id="ARBA00022525"/>
    </source>
</evidence>
<comment type="subcellular location">
    <subcellularLocation>
        <location evidence="1">Secreted</location>
    </subcellularLocation>
</comment>
<dbReference type="GO" id="GO:0005125">
    <property type="term" value="F:cytokine activity"/>
    <property type="evidence" value="ECO:0007669"/>
    <property type="project" value="TreeGrafter"/>
</dbReference>
<protein>
    <recommendedName>
        <fullName evidence="9">TGF-beta family profile domain-containing protein</fullName>
    </recommendedName>
</protein>
<evidence type="ECO:0000313" key="11">
    <source>
        <dbReference type="Proteomes" id="UP000677054"/>
    </source>
</evidence>
<dbReference type="EMBL" id="CAJPEV010000292">
    <property type="protein sequence ID" value="CAG0883561.1"/>
    <property type="molecule type" value="Genomic_DNA"/>
</dbReference>
<keyword evidence="4" id="KW-0732">Signal</keyword>
<name>A0A7R8X4C7_9CRUS</name>
<dbReference type="PRINTS" id="PR00669">
    <property type="entry name" value="INHIBINA"/>
</dbReference>
<dbReference type="AlphaFoldDB" id="A0A7R8X4C7"/>
<evidence type="ECO:0000256" key="7">
    <source>
        <dbReference type="ARBA" id="ARBA00023180"/>
    </source>
</evidence>
<dbReference type="InterPro" id="IPR017948">
    <property type="entry name" value="TGFb_CS"/>
</dbReference>
<sequence length="130" mass="13867">MIAMAIDNASKCNSYIPVYGGNYVDRNCKKHMLYVSFRDLGWQDWIIAPDGYAAFYCAGECDFPLNAHMNASNHAIVQTLMHLMAPSKAPKPCCAPTKGLSLLPSEGGEAALGVSLGAEIDGAGPVESLE</sequence>
<dbReference type="GO" id="GO:0005615">
    <property type="term" value="C:extracellular space"/>
    <property type="evidence" value="ECO:0007669"/>
    <property type="project" value="TreeGrafter"/>
</dbReference>
<dbReference type="InterPro" id="IPR029034">
    <property type="entry name" value="Cystine-knot_cytokine"/>
</dbReference>
<evidence type="ECO:0000256" key="8">
    <source>
        <dbReference type="RuleBase" id="RU000354"/>
    </source>
</evidence>
<dbReference type="PROSITE" id="PS00250">
    <property type="entry name" value="TGF_BETA_1"/>
    <property type="match status" value="1"/>
</dbReference>
<comment type="similarity">
    <text evidence="2 8">Belongs to the TGF-beta family.</text>
</comment>